<gene>
    <name evidence="2" type="ORF">SAMN04488087_1979</name>
</gene>
<keyword evidence="3" id="KW-1185">Reference proteome</keyword>
<evidence type="ECO:0000313" key="3">
    <source>
        <dbReference type="Proteomes" id="UP000185812"/>
    </source>
</evidence>
<evidence type="ECO:0000313" key="2">
    <source>
        <dbReference type="EMBL" id="SHK78924.1"/>
    </source>
</evidence>
<dbReference type="AlphaFoldDB" id="A0A1M6VC39"/>
<dbReference type="NCBIfam" id="NF033534">
    <property type="entry name" value="rhodolasso"/>
    <property type="match status" value="1"/>
</dbReference>
<name>A0A1M6VC39_9BACT</name>
<protein>
    <submittedName>
        <fullName evidence="2">Uncharacterized protein</fullName>
    </submittedName>
</protein>
<organism evidence="2 3">
    <name type="scientific">Rhodothermus profundi</name>
    <dbReference type="NCBI Taxonomy" id="633813"/>
    <lineage>
        <taxon>Bacteria</taxon>
        <taxon>Pseudomonadati</taxon>
        <taxon>Rhodothermota</taxon>
        <taxon>Rhodothermia</taxon>
        <taxon>Rhodothermales</taxon>
        <taxon>Rhodothermaceae</taxon>
        <taxon>Rhodothermus</taxon>
    </lineage>
</organism>
<dbReference type="OrthoDB" id="1506931at2"/>
<proteinExistence type="predicted"/>
<dbReference type="EMBL" id="FRAU01000006">
    <property type="protein sequence ID" value="SHK78924.1"/>
    <property type="molecule type" value="Genomic_DNA"/>
</dbReference>
<sequence>MRETLKRPWQKPVLVTHGKAEQVTASSDGCWYGKQGGRYDADLGPGSLSDCR</sequence>
<accession>A0A1M6VC39</accession>
<dbReference type="Proteomes" id="UP000185812">
    <property type="component" value="Unassembled WGS sequence"/>
</dbReference>
<dbReference type="STRING" id="633813.SAMN04488087_1979"/>
<evidence type="ECO:0000256" key="1">
    <source>
        <dbReference type="SAM" id="MobiDB-lite"/>
    </source>
</evidence>
<dbReference type="RefSeq" id="WP_143149600.1">
    <property type="nucleotide sequence ID" value="NZ_FRAU01000006.1"/>
</dbReference>
<reference evidence="3" key="1">
    <citation type="submission" date="2016-11" db="EMBL/GenBank/DDBJ databases">
        <authorList>
            <person name="Varghese N."/>
            <person name="Submissions S."/>
        </authorList>
    </citation>
    <scope>NUCLEOTIDE SEQUENCE [LARGE SCALE GENOMIC DNA]</scope>
    <source>
        <strain evidence="3">DSM 22212</strain>
    </source>
</reference>
<feature type="region of interest" description="Disordered" evidence="1">
    <location>
        <begin position="26"/>
        <end position="52"/>
    </location>
</feature>